<organism evidence="1 2">
    <name type="scientific">Choristoneura fumiferana</name>
    <name type="common">Spruce budworm moth</name>
    <name type="synonym">Archips fumiferana</name>
    <dbReference type="NCBI Taxonomy" id="7141"/>
    <lineage>
        <taxon>Eukaryota</taxon>
        <taxon>Metazoa</taxon>
        <taxon>Ecdysozoa</taxon>
        <taxon>Arthropoda</taxon>
        <taxon>Hexapoda</taxon>
        <taxon>Insecta</taxon>
        <taxon>Pterygota</taxon>
        <taxon>Neoptera</taxon>
        <taxon>Endopterygota</taxon>
        <taxon>Lepidoptera</taxon>
        <taxon>Glossata</taxon>
        <taxon>Ditrysia</taxon>
        <taxon>Tortricoidea</taxon>
        <taxon>Tortricidae</taxon>
        <taxon>Tortricinae</taxon>
        <taxon>Choristoneura</taxon>
    </lineage>
</organism>
<proteinExistence type="predicted"/>
<sequence length="199" mass="22430">MLYLKTLLLLIILCSILNCINAELITFSLVGAAFMAGGWYKWDVIKDNSYCQLTECCNAKYVPYDIEKLKRSLAEHMFGQPLVNELSNILSAHKEAYLSEMKSNRKALVISLHGWSGVGKNYAATMIAEALYKKGIESKDAMTVITYGPTEEQPIFANNGCKRFTKHIPYVVQKYKAKAPKVNCKYECFPPATRINVII</sequence>
<name>A0ACC0K0E1_CHOFU</name>
<dbReference type="EMBL" id="CM046131">
    <property type="protein sequence ID" value="KAI8429650.1"/>
    <property type="molecule type" value="Genomic_DNA"/>
</dbReference>
<gene>
    <name evidence="1" type="ORF">MSG28_000229</name>
</gene>
<evidence type="ECO:0000313" key="1">
    <source>
        <dbReference type="EMBL" id="KAI8429650.1"/>
    </source>
</evidence>
<protein>
    <submittedName>
        <fullName evidence="1">Uncharacterized protein</fullName>
    </submittedName>
</protein>
<reference evidence="1 2" key="1">
    <citation type="journal article" date="2022" name="Genome Biol. Evol.">
        <title>The Spruce Budworm Genome: Reconstructing the Evolutionary History of Antifreeze Proteins.</title>
        <authorList>
            <person name="Beliveau C."/>
            <person name="Gagne P."/>
            <person name="Picq S."/>
            <person name="Vernygora O."/>
            <person name="Keeling C.I."/>
            <person name="Pinkney K."/>
            <person name="Doucet D."/>
            <person name="Wen F."/>
            <person name="Johnston J.S."/>
            <person name="Maaroufi H."/>
            <person name="Boyle B."/>
            <person name="Laroche J."/>
            <person name="Dewar K."/>
            <person name="Juretic N."/>
            <person name="Blackburn G."/>
            <person name="Nisole A."/>
            <person name="Brunet B."/>
            <person name="Brandao M."/>
            <person name="Lumley L."/>
            <person name="Duan J."/>
            <person name="Quan G."/>
            <person name="Lucarotti C.J."/>
            <person name="Roe A.D."/>
            <person name="Sperling F.A.H."/>
            <person name="Levesque R.C."/>
            <person name="Cusson M."/>
        </authorList>
    </citation>
    <scope>NUCLEOTIDE SEQUENCE [LARGE SCALE GENOMIC DNA]</scope>
    <source>
        <strain evidence="1">Glfc:IPQL:Cfum</strain>
    </source>
</reference>
<dbReference type="Proteomes" id="UP001064048">
    <property type="component" value="Chromosome Z"/>
</dbReference>
<keyword evidence="2" id="KW-1185">Reference proteome</keyword>
<accession>A0ACC0K0E1</accession>
<evidence type="ECO:0000313" key="2">
    <source>
        <dbReference type="Proteomes" id="UP001064048"/>
    </source>
</evidence>
<comment type="caution">
    <text evidence="1">The sequence shown here is derived from an EMBL/GenBank/DDBJ whole genome shotgun (WGS) entry which is preliminary data.</text>
</comment>